<dbReference type="OrthoDB" id="8963689at2759"/>
<feature type="non-terminal residue" evidence="1">
    <location>
        <position position="184"/>
    </location>
</feature>
<evidence type="ECO:0000313" key="2">
    <source>
        <dbReference type="Proteomes" id="UP000518266"/>
    </source>
</evidence>
<dbReference type="Proteomes" id="UP000518266">
    <property type="component" value="Unassembled WGS sequence"/>
</dbReference>
<evidence type="ECO:0000313" key="1">
    <source>
        <dbReference type="EMBL" id="KAF3835476.1"/>
    </source>
</evidence>
<reference evidence="1 2" key="1">
    <citation type="submission" date="2020-03" db="EMBL/GenBank/DDBJ databases">
        <title>Dissostichus mawsoni Genome sequencing and assembly.</title>
        <authorList>
            <person name="Park H."/>
        </authorList>
    </citation>
    <scope>NUCLEOTIDE SEQUENCE [LARGE SCALE GENOMIC DNA]</scope>
    <source>
        <strain evidence="1">DM0001</strain>
        <tissue evidence="1">Muscle</tissue>
    </source>
</reference>
<sequence length="184" mass="19829">MEQFVANPTLYQPACCMKVDLRLIADHYNIFVSTALAKSDLKATLLNGLVEQGVLSLPDSVESPGTVAGAVAAVSPSVGHVGVTPGVQSASAQAKPFTMPQFDPLSAQSSLTGSKLDARIKVCVARLQWEKEERDRDFQLRRKLEIRKLEADTAVALPLTREALITAQKGDPVMTKCFATMADE</sequence>
<keyword evidence="2" id="KW-1185">Reference proteome</keyword>
<dbReference type="EMBL" id="JAAKFY010000025">
    <property type="protein sequence ID" value="KAF3835476.1"/>
    <property type="molecule type" value="Genomic_DNA"/>
</dbReference>
<accession>A0A7J5XEJ7</accession>
<gene>
    <name evidence="1" type="ORF">F7725_028034</name>
</gene>
<comment type="caution">
    <text evidence="1">The sequence shown here is derived from an EMBL/GenBank/DDBJ whole genome shotgun (WGS) entry which is preliminary data.</text>
</comment>
<name>A0A7J5XEJ7_DISMA</name>
<proteinExistence type="predicted"/>
<protein>
    <submittedName>
        <fullName evidence="1">Uncharacterized protein</fullName>
    </submittedName>
</protein>
<dbReference type="AlphaFoldDB" id="A0A7J5XEJ7"/>
<organism evidence="1 2">
    <name type="scientific">Dissostichus mawsoni</name>
    <name type="common">Antarctic cod</name>
    <dbReference type="NCBI Taxonomy" id="36200"/>
    <lineage>
        <taxon>Eukaryota</taxon>
        <taxon>Metazoa</taxon>
        <taxon>Chordata</taxon>
        <taxon>Craniata</taxon>
        <taxon>Vertebrata</taxon>
        <taxon>Euteleostomi</taxon>
        <taxon>Actinopterygii</taxon>
        <taxon>Neopterygii</taxon>
        <taxon>Teleostei</taxon>
        <taxon>Neoteleostei</taxon>
        <taxon>Acanthomorphata</taxon>
        <taxon>Eupercaria</taxon>
        <taxon>Perciformes</taxon>
        <taxon>Notothenioidei</taxon>
        <taxon>Nototheniidae</taxon>
        <taxon>Dissostichus</taxon>
    </lineage>
</organism>